<protein>
    <submittedName>
        <fullName evidence="2">Putative Cyclic nucleotide-binding protein</fullName>
    </submittedName>
</protein>
<dbReference type="Proteomes" id="UP000018291">
    <property type="component" value="Unassembled WGS sequence"/>
</dbReference>
<dbReference type="PANTHER" id="PTHR23011">
    <property type="entry name" value="CYCLIC NUCLEOTIDE-BINDING DOMAIN CONTAINING PROTEIN"/>
    <property type="match status" value="1"/>
</dbReference>
<dbReference type="InterPro" id="IPR018490">
    <property type="entry name" value="cNMP-bd_dom_sf"/>
</dbReference>
<dbReference type="CDD" id="cd00038">
    <property type="entry name" value="CAP_ED"/>
    <property type="match status" value="1"/>
</dbReference>
<proteinExistence type="predicted"/>
<dbReference type="InterPro" id="IPR000595">
    <property type="entry name" value="cNMP-bd_dom"/>
</dbReference>
<dbReference type="eggNOG" id="COG0664">
    <property type="taxonomic scope" value="Bacteria"/>
</dbReference>
<evidence type="ECO:0000313" key="3">
    <source>
        <dbReference type="Proteomes" id="UP000018291"/>
    </source>
</evidence>
<dbReference type="PROSITE" id="PS00889">
    <property type="entry name" value="CNMP_BINDING_2"/>
    <property type="match status" value="1"/>
</dbReference>
<dbReference type="EMBL" id="CANL01000001">
    <property type="protein sequence ID" value="CCM61792.1"/>
    <property type="molecule type" value="Genomic_DNA"/>
</dbReference>
<dbReference type="SUPFAM" id="SSF51206">
    <property type="entry name" value="cAMP-binding domain-like"/>
    <property type="match status" value="1"/>
</dbReference>
<dbReference type="InterPro" id="IPR014710">
    <property type="entry name" value="RmlC-like_jellyroll"/>
</dbReference>
<dbReference type="RefSeq" id="WP_012222553.1">
    <property type="nucleotide sequence ID" value="NZ_HG422565.1"/>
</dbReference>
<accession>R4YZK9</accession>
<dbReference type="HOGENOM" id="CLU_075053_16_5_11"/>
<dbReference type="OrthoDB" id="4619743at2"/>
<dbReference type="Gene3D" id="2.60.120.10">
    <property type="entry name" value="Jelly Rolls"/>
    <property type="match status" value="1"/>
</dbReference>
<dbReference type="SMART" id="SM00100">
    <property type="entry name" value="cNMP"/>
    <property type="match status" value="1"/>
</dbReference>
<gene>
    <name evidence="2" type="ORF">BN381_10023</name>
</gene>
<name>R4YZK9_9ACTN</name>
<evidence type="ECO:0000259" key="1">
    <source>
        <dbReference type="PROSITE" id="PS50042"/>
    </source>
</evidence>
<dbReference type="AlphaFoldDB" id="R4YZK9"/>
<sequence>MSFWKKPAESAGYLSGVAFFEGFSNEDLARVASLSGELKVGSGAMVIDQGDTGVDCYVIMEGTASVRVRDEEVATLGSGDMVGEMALIDHRPRTASVVATTDMHLLRFNSRQFRQLLTEMPKAEERVMTMLTERLRAEGGPSNE</sequence>
<keyword evidence="3" id="KW-1185">Reference proteome</keyword>
<comment type="caution">
    <text evidence="2">The sequence shown here is derived from an EMBL/GenBank/DDBJ whole genome shotgun (WGS) entry which is preliminary data.</text>
</comment>
<dbReference type="PROSITE" id="PS50042">
    <property type="entry name" value="CNMP_BINDING_3"/>
    <property type="match status" value="1"/>
</dbReference>
<dbReference type="PANTHER" id="PTHR23011:SF28">
    <property type="entry name" value="CYCLIC NUCLEOTIDE-BINDING DOMAIN CONTAINING PROTEIN"/>
    <property type="match status" value="1"/>
</dbReference>
<evidence type="ECO:0000313" key="2">
    <source>
        <dbReference type="EMBL" id="CCM61792.1"/>
    </source>
</evidence>
<dbReference type="Pfam" id="PF00027">
    <property type="entry name" value="cNMP_binding"/>
    <property type="match status" value="1"/>
</dbReference>
<organism evidence="2 3">
    <name type="scientific">Candidatus Neomicrothrix parvicella RN1</name>
    <dbReference type="NCBI Taxonomy" id="1229780"/>
    <lineage>
        <taxon>Bacteria</taxon>
        <taxon>Bacillati</taxon>
        <taxon>Actinomycetota</taxon>
        <taxon>Acidimicrobiia</taxon>
        <taxon>Acidimicrobiales</taxon>
        <taxon>Microthrixaceae</taxon>
        <taxon>Candidatus Neomicrothrix</taxon>
    </lineage>
</organism>
<dbReference type="STRING" id="1229780.BN381_10023"/>
<reference evidence="2 3" key="1">
    <citation type="journal article" date="2013" name="ISME J.">
        <title>Metabolic model for the filamentous 'Candidatus Microthrix parvicella' based on genomic and metagenomic analyses.</title>
        <authorList>
            <person name="Jon McIlroy S."/>
            <person name="Kristiansen R."/>
            <person name="Albertsen M."/>
            <person name="Michael Karst S."/>
            <person name="Rossetti S."/>
            <person name="Lund Nielsen J."/>
            <person name="Tandoi V."/>
            <person name="James Seviour R."/>
            <person name="Nielsen P.H."/>
        </authorList>
    </citation>
    <scope>NUCLEOTIDE SEQUENCE [LARGE SCALE GENOMIC DNA]</scope>
    <source>
        <strain evidence="2 3">RN1</strain>
    </source>
</reference>
<dbReference type="PRINTS" id="PR00103">
    <property type="entry name" value="CAMPKINASE"/>
</dbReference>
<feature type="domain" description="Cyclic nucleotide-binding" evidence="1">
    <location>
        <begin position="19"/>
        <end position="134"/>
    </location>
</feature>
<dbReference type="InterPro" id="IPR018488">
    <property type="entry name" value="cNMP-bd_CS"/>
</dbReference>